<feature type="compositionally biased region" description="Basic residues" evidence="1">
    <location>
        <begin position="1627"/>
        <end position="1646"/>
    </location>
</feature>
<feature type="compositionally biased region" description="Basic residues" evidence="1">
    <location>
        <begin position="945"/>
        <end position="959"/>
    </location>
</feature>
<feature type="region of interest" description="Disordered" evidence="1">
    <location>
        <begin position="742"/>
        <end position="1002"/>
    </location>
</feature>
<feature type="compositionally biased region" description="Polar residues" evidence="1">
    <location>
        <begin position="820"/>
        <end position="835"/>
    </location>
</feature>
<feature type="compositionally biased region" description="Basic and acidic residues" evidence="1">
    <location>
        <begin position="360"/>
        <end position="394"/>
    </location>
</feature>
<evidence type="ECO:0000313" key="3">
    <source>
        <dbReference type="RefSeq" id="XP_022088129.1"/>
    </source>
</evidence>
<feature type="region of interest" description="Disordered" evidence="1">
    <location>
        <begin position="1247"/>
        <end position="1275"/>
    </location>
</feature>
<feature type="region of interest" description="Disordered" evidence="1">
    <location>
        <begin position="1335"/>
        <end position="1503"/>
    </location>
</feature>
<dbReference type="RefSeq" id="XP_022088129.1">
    <property type="nucleotide sequence ID" value="XM_022232437.1"/>
</dbReference>
<dbReference type="OrthoDB" id="10538651at2759"/>
<feature type="compositionally biased region" description="Basic and acidic residues" evidence="1">
    <location>
        <begin position="406"/>
        <end position="429"/>
    </location>
</feature>
<feature type="compositionally biased region" description="Polar residues" evidence="1">
    <location>
        <begin position="1437"/>
        <end position="1447"/>
    </location>
</feature>
<name>A0A8B7Y4L1_ACAPL</name>
<dbReference type="Proteomes" id="UP000694845">
    <property type="component" value="Unplaced"/>
</dbReference>
<protein>
    <submittedName>
        <fullName evidence="3">Uncharacterized protein LOC110977906</fullName>
    </submittedName>
</protein>
<evidence type="ECO:0000256" key="1">
    <source>
        <dbReference type="SAM" id="MobiDB-lite"/>
    </source>
</evidence>
<evidence type="ECO:0000313" key="2">
    <source>
        <dbReference type="Proteomes" id="UP000694845"/>
    </source>
</evidence>
<feature type="compositionally biased region" description="Basic residues" evidence="1">
    <location>
        <begin position="1710"/>
        <end position="1731"/>
    </location>
</feature>
<dbReference type="KEGG" id="aplc:110977906"/>
<feature type="region of interest" description="Disordered" evidence="1">
    <location>
        <begin position="1148"/>
        <end position="1207"/>
    </location>
</feature>
<feature type="region of interest" description="Disordered" evidence="1">
    <location>
        <begin position="1304"/>
        <end position="1323"/>
    </location>
</feature>
<accession>A0A8B7Y4L1</accession>
<feature type="region of interest" description="Disordered" evidence="1">
    <location>
        <begin position="597"/>
        <end position="635"/>
    </location>
</feature>
<proteinExistence type="predicted"/>
<feature type="region of interest" description="Disordered" evidence="1">
    <location>
        <begin position="357"/>
        <end position="457"/>
    </location>
</feature>
<feature type="compositionally biased region" description="Basic and acidic residues" evidence="1">
    <location>
        <begin position="836"/>
        <end position="845"/>
    </location>
</feature>
<gene>
    <name evidence="3" type="primary">LOC110977906</name>
</gene>
<feature type="compositionally biased region" description="Basic residues" evidence="1">
    <location>
        <begin position="1072"/>
        <end position="1081"/>
    </location>
</feature>
<feature type="compositionally biased region" description="Basic and acidic residues" evidence="1">
    <location>
        <begin position="752"/>
        <end position="796"/>
    </location>
</feature>
<feature type="compositionally biased region" description="Basic and acidic residues" evidence="1">
    <location>
        <begin position="440"/>
        <end position="451"/>
    </location>
</feature>
<feature type="compositionally biased region" description="Basic and acidic residues" evidence="1">
    <location>
        <begin position="1047"/>
        <end position="1071"/>
    </location>
</feature>
<dbReference type="OMA" id="WRHASHP"/>
<organism evidence="2 3">
    <name type="scientific">Acanthaster planci</name>
    <name type="common">Crown-of-thorns starfish</name>
    <dbReference type="NCBI Taxonomy" id="133434"/>
    <lineage>
        <taxon>Eukaryota</taxon>
        <taxon>Metazoa</taxon>
        <taxon>Echinodermata</taxon>
        <taxon>Eleutherozoa</taxon>
        <taxon>Asterozoa</taxon>
        <taxon>Asteroidea</taxon>
        <taxon>Valvatacea</taxon>
        <taxon>Valvatida</taxon>
        <taxon>Acanthasteridae</taxon>
        <taxon>Acanthaster</taxon>
    </lineage>
</organism>
<feature type="compositionally biased region" description="Basic and acidic residues" evidence="1">
    <location>
        <begin position="1021"/>
        <end position="1033"/>
    </location>
</feature>
<dbReference type="GeneID" id="110977906"/>
<feature type="region of interest" description="Disordered" evidence="1">
    <location>
        <begin position="1584"/>
        <end position="1731"/>
    </location>
</feature>
<feature type="region of interest" description="Disordered" evidence="1">
    <location>
        <begin position="1017"/>
        <end position="1114"/>
    </location>
</feature>
<reference evidence="3" key="1">
    <citation type="submission" date="2025-08" db="UniProtKB">
        <authorList>
            <consortium name="RefSeq"/>
        </authorList>
    </citation>
    <scope>IDENTIFICATION</scope>
</reference>
<feature type="compositionally biased region" description="Low complexity" evidence="1">
    <location>
        <begin position="1479"/>
        <end position="1491"/>
    </location>
</feature>
<keyword evidence="2" id="KW-1185">Reference proteome</keyword>
<feature type="compositionally biased region" description="Basic and acidic residues" evidence="1">
    <location>
        <begin position="1616"/>
        <end position="1626"/>
    </location>
</feature>
<feature type="compositionally biased region" description="Low complexity" evidence="1">
    <location>
        <begin position="847"/>
        <end position="858"/>
    </location>
</feature>
<sequence>MTTTEECASPAALGGPLESNDEVTVLSTLLLSVLLKLEDREHRIPLSESPVGSPCIKWAGKGTSTLLSEDATLLYDFEDIGCDDDESNGYEIYRDIDTGVLQDGDAILDLHGYITPRQGSSDLLINLSSASSIKSECSTMTKTTSATGSADEASTPQDIVLTSQTGSGDTTLRPAPSVYQESAVRIVSEALVRAIANVFTNGVVRRSVRFLHRRPCRDATVCWENWSTSTNVSNGNGDDGEGCQDGGDYHGVQIVDQSLPVVSEDGNPTKPTTKSPISTDWLLDVNRRIATNQVTADLADLMPPSVASNCDVSRCSSVSVLSSGDRTLKVRATPPVQSKLLWRVVQKMNDGNGTVLKTLQDAERPRGDSQTDVQVSDRHAPHQEDPNLKTEKVILRARLSVGYSKHATEESSRKESQEKDLPAERETSFRESAAQTEDADFQHADNRHSEVDDSDSVGEATVNHFRTPQVVQAHQPLTKTRGLPPAASPFLIDVVWRHASHPDFTSQEMMALKASYAKESVRERQHAHGVVESALHRAVSSLVVQRVISDTVASLSSIESLKVDFRRTPSFERAAADLPGSIVDGFQWYPYLEDAPAEPCKASPPRRGRQGDEKKQDAPLVAKQPSSESSDTYVDARDKFGSSDDLLTQDAKGHEASSDDDDFADAVCDSECILISEIIKTSDKSVQVSSIQSPGCDEESRIEPVQLELPMESINFIKDQFYDIKALVTKYRELLYEPTPVSEVEMEGIPARPEKKSESEQYGRSLENEKVARRKTPEKGEQDVRCPVVRKGEPRQRLKSGKKKDGEVEKESGEIGAPSGSRSSRVAQKQETTMVETHDKDRDEADVSSSSEVEPFESVYEESSSEDLGTASRHKPRVEAGKRRGRDKRWDSSPTKGKTVVSPRKLRKGTTKLRTPAGRSGRVTFNREKTTPDGFLPSKSEKGRPKISPRHLRKQHQRPGRLSGSGKRTAKRHIKQSASSPKTENDISPETDDISPENAPKVKNRISFFERISRHNVSGKDGIRPSKVRDRTLKLNTPVKEAVSNMEKLEKMSTKVSKERFKDEKGTDGKRHINFKHHREKLHSSQKDGHKRRDGTVVAREKSGESGIDSSPGKGIWKNAAFFEALGKTDEPKVKAERPPARVRKILEEGLFDETAGAGKDETTEDYQPAPDEDVERCRFPTVVDKGEAESSPSTLTGKKARLRNKNANNQTLVGQLVSPDSSCISSSRLSEIGEIENVDRGLNTMISTEKDDSPETEETEEPYTTAREENNDEAALCPCKSTNSEDLQIGIVPTHLEELNELSQSTSCTKESDGETNLTHKSSSDVFVSLEAKSSADPCTETAHDTLRDSCESMQSATPEGRLPTPTAEKLSEDVWSSPVKSLAGHTGQLQDEAGLEQKSSAEMVGEPGEDETERSETGSCLLQHDHQQVKVMGSSPMTASRPRTPTSEEENNQAKLKDQSHPLNASGEVDDVDSLDHLLSPLSTSSPLPRKSFMSSDSVQSANTDGEAIGVVGSPRVPGMDEVLRTFRNASFLRACNPEDGFSEDTEDNFITCDDADDPQDIQGMRGATSVADDNLQGTTIFGPHADASPKSSPYYTAAVSKENTPGDADDVSSSEKKLPDQKLSKKKRWRCNFFQKRKRFKTQTKKEAPVPMETGEQSLTGINRADDKTDLSPPADKAHAITLATSAGARVEAETPASVGQLPVPSQKRKFTLGSPRRPKKHKTSKNL</sequence>
<feature type="compositionally biased region" description="Basic and acidic residues" evidence="1">
    <location>
        <begin position="1343"/>
        <end position="1352"/>
    </location>
</feature>
<feature type="compositionally biased region" description="Polar residues" evidence="1">
    <location>
        <begin position="976"/>
        <end position="986"/>
    </location>
</feature>
<feature type="compositionally biased region" description="Basic and acidic residues" evidence="1">
    <location>
        <begin position="803"/>
        <end position="813"/>
    </location>
</feature>